<sequence length="1192" mass="131590">MVLESFLAKIVNKFCSRFVKDFKKENLTISLSGDVCLSDFELKTDEIKDLQLPVELKSFAVGKLHINIPLTHLSTQSIKVDVTDVYVLLGTPSDPKWDIDALYVSEQSKIFIMQLLLDLFAPPPVAPQHGTAIPSSVHVAHGPPKVSASAQMFTPSVVAILRNASIALERVHVRFEDGLSGLSLDAPTSFALGCTIKSVNVLPSTQTIGTQDHVKSAKLNGLAIYFKKDALIEKLSKEAQRAAFRAPFDAPAPATGSKDDVYLLEPLSADVSVQMTLPVAPDGSVRPTHIGVKLTVPDVRVNLTHAHFTYLGSFLDGVDRFDRFTLYRRFKPKDAGKGGKKNWRDYWRFAIAAVLIDLNDPVRRRPTWRSTLNLVLVGLQYTAIRRKVLPYLIRQPMDADHHFLQYREDFKHNAPHAHAPYDQALSLTIHKLPASITAFGDGIYAGVYGLARIAPAVAATAKSTTTDVRPPEPVTPALSSTETEAKELWHRQLCIDAMFRPVVVAKLRALAVRQVDHKQLTATAIAKDHNERKGVLTVTLVDATSLTKSMHLFPKMKIGRKGAAYTGGLVATDANNALFSQTFEFHLQGTANEGNVHMHLFDKWPMFSQFVGKFRLPLAALTSQPHTDAVYTIEAADPKTAGIQLRVLTVFHLGTSSSSLEATYKTSLAMMEATYPEQYAKKTHEWHSWYTAKEATTLQTLSVSANIGSIKVALVFPKVSTKGQLDHILLQLDKWRYQLIAYPMQAAMKQSFAIARIDVFHFVSADTMHKQFIQGPKVTKSPTLTPFLQLETSHAPKEPLQIKLRTSEMDIVLDIPVIFRHVLSIIEKTPEITSFITLLSGPVYTALTAYAAEGADSIAAPATSATPLPPTSPTSPPVKKRSNSIFGSFQKIFSDDDDKLAVPLPPAPALADDKDRSAEVSMSVDIGAVYVSIPSVNEFKKADAERIVEITVPGTKLHIHGGRGLPTEVSTNTQSLATMTHDWAWVLGQFEKIGLVLSQQLKHKTKPFYTKEMASKTKVQRLEYDLHELEKQLAHIRCVIRDVVAGPAKYNIDEGDCDTLRMMVRDMQPKKVALAPAPTKSPYLALLQQGMTLLKHHVHSGEPQWRLVWITEKLLHVAKLADRKKANEFPLATLQRVTTGEMTPALERKGSVKDAAKYVALFFKDADAPLSFECQSEEVSTCVAAALQSLVS</sequence>
<dbReference type="InterPro" id="IPR026854">
    <property type="entry name" value="VPS13_N"/>
</dbReference>
<dbReference type="Gene3D" id="2.30.29.30">
    <property type="entry name" value="Pleckstrin-homology domain (PH domain)/Phosphotyrosine-binding domain (PTB)"/>
    <property type="match status" value="1"/>
</dbReference>
<dbReference type="InterPro" id="IPR035892">
    <property type="entry name" value="C2_domain_sf"/>
</dbReference>
<name>T0Q3M5_SAPDV</name>
<evidence type="ECO:0000256" key="3">
    <source>
        <dbReference type="SAM" id="MobiDB-lite"/>
    </source>
</evidence>
<dbReference type="InterPro" id="IPR026847">
    <property type="entry name" value="VPS13"/>
</dbReference>
<dbReference type="AlphaFoldDB" id="T0Q3M5"/>
<dbReference type="Gene3D" id="2.60.40.150">
    <property type="entry name" value="C2 domain"/>
    <property type="match status" value="1"/>
</dbReference>
<dbReference type="OrthoDB" id="428159at2759"/>
<dbReference type="Pfam" id="PF12624">
    <property type="entry name" value="VPS13_N"/>
    <property type="match status" value="1"/>
</dbReference>
<feature type="region of interest" description="Disordered" evidence="3">
    <location>
        <begin position="861"/>
        <end position="882"/>
    </location>
</feature>
<dbReference type="GeneID" id="19954997"/>
<dbReference type="VEuPathDB" id="FungiDB:SDRG_14270"/>
<dbReference type="Proteomes" id="UP000030762">
    <property type="component" value="Unassembled WGS sequence"/>
</dbReference>
<proteinExistence type="inferred from homology"/>
<dbReference type="RefSeq" id="XP_008618608.1">
    <property type="nucleotide sequence ID" value="XM_008620386.1"/>
</dbReference>
<dbReference type="InterPro" id="IPR011993">
    <property type="entry name" value="PH-like_dom_sf"/>
</dbReference>
<dbReference type="eggNOG" id="ENOG502QVD5">
    <property type="taxonomic scope" value="Eukaryota"/>
</dbReference>
<feature type="compositionally biased region" description="Pro residues" evidence="3">
    <location>
        <begin position="867"/>
        <end position="876"/>
    </location>
</feature>
<gene>
    <name evidence="5" type="ORF">SDRG_14270</name>
</gene>
<protein>
    <recommendedName>
        <fullName evidence="4">Chorein N-terminal domain-containing protein</fullName>
    </recommendedName>
</protein>
<keyword evidence="2" id="KW-0813">Transport</keyword>
<accession>T0Q3M5</accession>
<comment type="similarity">
    <text evidence="1">Belongs to the VPS13 family.</text>
</comment>
<dbReference type="GO" id="GO:0006623">
    <property type="term" value="P:protein targeting to vacuole"/>
    <property type="evidence" value="ECO:0007669"/>
    <property type="project" value="TreeGrafter"/>
</dbReference>
<dbReference type="SUPFAM" id="SSF49562">
    <property type="entry name" value="C2 domain (Calcium/lipid-binding domain, CaLB)"/>
    <property type="match status" value="1"/>
</dbReference>
<reference evidence="5 6" key="1">
    <citation type="submission" date="2012-04" db="EMBL/GenBank/DDBJ databases">
        <title>The Genome Sequence of Saprolegnia declina VS20.</title>
        <authorList>
            <consortium name="The Broad Institute Genome Sequencing Platform"/>
            <person name="Russ C."/>
            <person name="Nusbaum C."/>
            <person name="Tyler B."/>
            <person name="van West P."/>
            <person name="Dieguez-Uribeondo J."/>
            <person name="de Bruijn I."/>
            <person name="Tripathy S."/>
            <person name="Jiang R."/>
            <person name="Young S.K."/>
            <person name="Zeng Q."/>
            <person name="Gargeya S."/>
            <person name="Fitzgerald M."/>
            <person name="Haas B."/>
            <person name="Abouelleil A."/>
            <person name="Alvarado L."/>
            <person name="Arachchi H.M."/>
            <person name="Berlin A."/>
            <person name="Chapman S.B."/>
            <person name="Goldberg J."/>
            <person name="Griggs A."/>
            <person name="Gujja S."/>
            <person name="Hansen M."/>
            <person name="Howarth C."/>
            <person name="Imamovic A."/>
            <person name="Larimer J."/>
            <person name="McCowen C."/>
            <person name="Montmayeur A."/>
            <person name="Murphy C."/>
            <person name="Neiman D."/>
            <person name="Pearson M."/>
            <person name="Priest M."/>
            <person name="Roberts A."/>
            <person name="Saif S."/>
            <person name="Shea T."/>
            <person name="Sisk P."/>
            <person name="Sykes S."/>
            <person name="Wortman J."/>
            <person name="Nusbaum C."/>
            <person name="Birren B."/>
        </authorList>
    </citation>
    <scope>NUCLEOTIDE SEQUENCE [LARGE SCALE GENOMIC DNA]</scope>
    <source>
        <strain evidence="5 6">VS20</strain>
    </source>
</reference>
<dbReference type="EMBL" id="JH767200">
    <property type="protein sequence ID" value="EQC27995.1"/>
    <property type="molecule type" value="Genomic_DNA"/>
</dbReference>
<evidence type="ECO:0000259" key="4">
    <source>
        <dbReference type="Pfam" id="PF12624"/>
    </source>
</evidence>
<evidence type="ECO:0000256" key="2">
    <source>
        <dbReference type="ARBA" id="ARBA00022448"/>
    </source>
</evidence>
<dbReference type="PANTHER" id="PTHR16166:SF93">
    <property type="entry name" value="INTERMEMBRANE LIPID TRANSFER PROTEIN VPS13"/>
    <property type="match status" value="1"/>
</dbReference>
<organism evidence="5 6">
    <name type="scientific">Saprolegnia diclina (strain VS20)</name>
    <dbReference type="NCBI Taxonomy" id="1156394"/>
    <lineage>
        <taxon>Eukaryota</taxon>
        <taxon>Sar</taxon>
        <taxon>Stramenopiles</taxon>
        <taxon>Oomycota</taxon>
        <taxon>Saprolegniomycetes</taxon>
        <taxon>Saprolegniales</taxon>
        <taxon>Saprolegniaceae</taxon>
        <taxon>Saprolegnia</taxon>
    </lineage>
</organism>
<evidence type="ECO:0000313" key="6">
    <source>
        <dbReference type="Proteomes" id="UP000030762"/>
    </source>
</evidence>
<dbReference type="GO" id="GO:0045053">
    <property type="term" value="P:protein retention in Golgi apparatus"/>
    <property type="evidence" value="ECO:0007669"/>
    <property type="project" value="TreeGrafter"/>
</dbReference>
<evidence type="ECO:0000256" key="1">
    <source>
        <dbReference type="ARBA" id="ARBA00006545"/>
    </source>
</evidence>
<keyword evidence="6" id="KW-1185">Reference proteome</keyword>
<dbReference type="PANTHER" id="PTHR16166">
    <property type="entry name" value="VACUOLAR PROTEIN SORTING-ASSOCIATED PROTEIN VPS13"/>
    <property type="match status" value="1"/>
</dbReference>
<dbReference type="OMA" id="THEWHSW"/>
<feature type="domain" description="Chorein N-terminal" evidence="4">
    <location>
        <begin position="2"/>
        <end position="358"/>
    </location>
</feature>
<dbReference type="InParanoid" id="T0Q3M5"/>
<evidence type="ECO:0000313" key="5">
    <source>
        <dbReference type="EMBL" id="EQC27995.1"/>
    </source>
</evidence>